<protein>
    <submittedName>
        <fullName evidence="1">Uncharacterized protein</fullName>
    </submittedName>
</protein>
<accession>A0A0A9A267</accession>
<reference evidence="1" key="2">
    <citation type="journal article" date="2015" name="Data Brief">
        <title>Shoot transcriptome of the giant reed, Arundo donax.</title>
        <authorList>
            <person name="Barrero R.A."/>
            <person name="Guerrero F.D."/>
            <person name="Moolhuijzen P."/>
            <person name="Goolsby J.A."/>
            <person name="Tidwell J."/>
            <person name="Bellgard S.E."/>
            <person name="Bellgard M.I."/>
        </authorList>
    </citation>
    <scope>NUCLEOTIDE SEQUENCE</scope>
    <source>
        <tissue evidence="1">Shoot tissue taken approximately 20 cm above the soil surface</tissue>
    </source>
</reference>
<sequence length="19" mass="2147">MHFHSFKTVVAFRLGGVVN</sequence>
<dbReference type="AlphaFoldDB" id="A0A0A9A267"/>
<organism evidence="1">
    <name type="scientific">Arundo donax</name>
    <name type="common">Giant reed</name>
    <name type="synonym">Donax arundinaceus</name>
    <dbReference type="NCBI Taxonomy" id="35708"/>
    <lineage>
        <taxon>Eukaryota</taxon>
        <taxon>Viridiplantae</taxon>
        <taxon>Streptophyta</taxon>
        <taxon>Embryophyta</taxon>
        <taxon>Tracheophyta</taxon>
        <taxon>Spermatophyta</taxon>
        <taxon>Magnoliopsida</taxon>
        <taxon>Liliopsida</taxon>
        <taxon>Poales</taxon>
        <taxon>Poaceae</taxon>
        <taxon>PACMAD clade</taxon>
        <taxon>Arundinoideae</taxon>
        <taxon>Arundineae</taxon>
        <taxon>Arundo</taxon>
    </lineage>
</organism>
<reference evidence="1" key="1">
    <citation type="submission" date="2014-09" db="EMBL/GenBank/DDBJ databases">
        <authorList>
            <person name="Magalhaes I.L.F."/>
            <person name="Oliveira U."/>
            <person name="Santos F.R."/>
            <person name="Vidigal T.H.D.A."/>
            <person name="Brescovit A.D."/>
            <person name="Santos A.J."/>
        </authorList>
    </citation>
    <scope>NUCLEOTIDE SEQUENCE</scope>
    <source>
        <tissue evidence="1">Shoot tissue taken approximately 20 cm above the soil surface</tissue>
    </source>
</reference>
<name>A0A0A9A267_ARUDO</name>
<proteinExistence type="predicted"/>
<evidence type="ECO:0000313" key="1">
    <source>
        <dbReference type="EMBL" id="JAD41117.1"/>
    </source>
</evidence>
<dbReference type="EMBL" id="GBRH01256778">
    <property type="protein sequence ID" value="JAD41117.1"/>
    <property type="molecule type" value="Transcribed_RNA"/>
</dbReference>